<dbReference type="UniPathway" id="UPA00219"/>
<keyword evidence="3 7" id="KW-0133">Cell shape</keyword>
<evidence type="ECO:0000256" key="4">
    <source>
        <dbReference type="ARBA" id="ARBA00022984"/>
    </source>
</evidence>
<name>A0A7W7S644_9ACTN</name>
<organism evidence="10 11">
    <name type="scientific">Kitasatospora gansuensis</name>
    <dbReference type="NCBI Taxonomy" id="258050"/>
    <lineage>
        <taxon>Bacteria</taxon>
        <taxon>Bacillati</taxon>
        <taxon>Actinomycetota</taxon>
        <taxon>Actinomycetes</taxon>
        <taxon>Kitasatosporales</taxon>
        <taxon>Streptomycetaceae</taxon>
        <taxon>Kitasatospora</taxon>
    </lineage>
</organism>
<feature type="chain" id="PRO_5031532142" evidence="8">
    <location>
        <begin position="28"/>
        <end position="398"/>
    </location>
</feature>
<evidence type="ECO:0000259" key="9">
    <source>
        <dbReference type="PROSITE" id="PS52029"/>
    </source>
</evidence>
<dbReference type="InterPro" id="IPR041280">
    <property type="entry name" value="Big_10"/>
</dbReference>
<dbReference type="InterPro" id="IPR038063">
    <property type="entry name" value="Transpep_catalytic_dom"/>
</dbReference>
<feature type="domain" description="L,D-TPase catalytic" evidence="9">
    <location>
        <begin position="241"/>
        <end position="375"/>
    </location>
</feature>
<dbReference type="Pfam" id="PF03734">
    <property type="entry name" value="YkuD"/>
    <property type="match status" value="1"/>
</dbReference>
<keyword evidence="10" id="KW-0449">Lipoprotein</keyword>
<dbReference type="CDD" id="cd16913">
    <property type="entry name" value="YkuD_like"/>
    <property type="match status" value="1"/>
</dbReference>
<dbReference type="EMBL" id="JACHJR010000001">
    <property type="protein sequence ID" value="MBB4944585.1"/>
    <property type="molecule type" value="Genomic_DNA"/>
</dbReference>
<evidence type="ECO:0000256" key="1">
    <source>
        <dbReference type="ARBA" id="ARBA00004752"/>
    </source>
</evidence>
<gene>
    <name evidence="10" type="ORF">F4556_000120</name>
</gene>
<keyword evidence="4 7" id="KW-0573">Peptidoglycan synthesis</keyword>
<protein>
    <submittedName>
        <fullName evidence="10">Lipoprotein-anchoring transpeptidase ErfK/SrfK</fullName>
    </submittedName>
</protein>
<keyword evidence="2" id="KW-0808">Transferase</keyword>
<dbReference type="PROSITE" id="PS52029">
    <property type="entry name" value="LD_TPASE"/>
    <property type="match status" value="1"/>
</dbReference>
<dbReference type="GO" id="GO:0071972">
    <property type="term" value="F:peptidoglycan L,D-transpeptidase activity"/>
    <property type="evidence" value="ECO:0007669"/>
    <property type="project" value="TreeGrafter"/>
</dbReference>
<keyword evidence="6 7" id="KW-0961">Cell wall biogenesis/degradation</keyword>
<dbReference type="InterPro" id="IPR050979">
    <property type="entry name" value="LD-transpeptidase"/>
</dbReference>
<keyword evidence="11" id="KW-1185">Reference proteome</keyword>
<dbReference type="Gene3D" id="2.60.40.3780">
    <property type="match status" value="1"/>
</dbReference>
<evidence type="ECO:0000256" key="3">
    <source>
        <dbReference type="ARBA" id="ARBA00022960"/>
    </source>
</evidence>
<evidence type="ECO:0000256" key="5">
    <source>
        <dbReference type="ARBA" id="ARBA00023315"/>
    </source>
</evidence>
<dbReference type="Gene3D" id="2.60.40.3710">
    <property type="match status" value="1"/>
</dbReference>
<dbReference type="GO" id="GO:0005576">
    <property type="term" value="C:extracellular region"/>
    <property type="evidence" value="ECO:0007669"/>
    <property type="project" value="TreeGrafter"/>
</dbReference>
<dbReference type="GO" id="GO:0018104">
    <property type="term" value="P:peptidoglycan-protein cross-linking"/>
    <property type="evidence" value="ECO:0007669"/>
    <property type="project" value="TreeGrafter"/>
</dbReference>
<dbReference type="Pfam" id="PF17964">
    <property type="entry name" value="Big_10"/>
    <property type="match status" value="1"/>
</dbReference>
<evidence type="ECO:0000256" key="8">
    <source>
        <dbReference type="SAM" id="SignalP"/>
    </source>
</evidence>
<dbReference type="GO" id="GO:0016746">
    <property type="term" value="F:acyltransferase activity"/>
    <property type="evidence" value="ECO:0007669"/>
    <property type="project" value="UniProtKB-KW"/>
</dbReference>
<accession>A0A7W7S644</accession>
<sequence>MNRFGRALTTGALGGVLALTAACSGGAAPKAEQRVSASPSVSKTSSAVISIEPGNGSTGVKPAGALKVSVQGGKLTEVQVTAKGGGAVPGTFTVDGAGWTPTGILAVSTEYQVDAHAVDANGVAAGLQGGFSTLTPGKGAGPVDNIDDGGTYGVGMIVSLEFKVPVKDRAAVERAVAIDTGDGTVVKPHWFTSQRVDFRPEKYWKPQSRVTVKYRLKSVETAPGVYGEVDKDQTFTVGRSRISTADASSKQMLVQEDGKPDETVPISAGASSPASQNTFNGTMVVMAKEGTTVMDSSTVPNHEGAPYRVEMPHALRLTPTGTYVHGKNVDPDVFGSQNISHGCIGLYDGPGDGSSDRPAGKFYDAAMVGDVVTVKNSVGKPVDPGNGMSGWNIAWSQW</sequence>
<dbReference type="PANTHER" id="PTHR30582:SF2">
    <property type="entry name" value="L,D-TRANSPEPTIDASE YCIB-RELATED"/>
    <property type="match status" value="1"/>
</dbReference>
<proteinExistence type="predicted"/>
<feature type="active site" description="Proton donor/acceptor" evidence="7">
    <location>
        <position position="325"/>
    </location>
</feature>
<comment type="pathway">
    <text evidence="1 7">Cell wall biogenesis; peptidoglycan biosynthesis.</text>
</comment>
<dbReference type="Proteomes" id="UP000573327">
    <property type="component" value="Unassembled WGS sequence"/>
</dbReference>
<reference evidence="10 11" key="1">
    <citation type="submission" date="2020-08" db="EMBL/GenBank/DDBJ databases">
        <title>Sequencing the genomes of 1000 actinobacteria strains.</title>
        <authorList>
            <person name="Klenk H.-P."/>
        </authorList>
    </citation>
    <scope>NUCLEOTIDE SEQUENCE [LARGE SCALE GENOMIC DNA]</scope>
    <source>
        <strain evidence="10 11">DSM 44786</strain>
    </source>
</reference>
<dbReference type="GO" id="GO:0008360">
    <property type="term" value="P:regulation of cell shape"/>
    <property type="evidence" value="ECO:0007669"/>
    <property type="project" value="UniProtKB-UniRule"/>
</dbReference>
<feature type="active site" description="Nucleophile" evidence="7">
    <location>
        <position position="343"/>
    </location>
</feature>
<dbReference type="PROSITE" id="PS51257">
    <property type="entry name" value="PROKAR_LIPOPROTEIN"/>
    <property type="match status" value="1"/>
</dbReference>
<dbReference type="InterPro" id="IPR005490">
    <property type="entry name" value="LD_TPept_cat_dom"/>
</dbReference>
<dbReference type="GO" id="GO:0071555">
    <property type="term" value="P:cell wall organization"/>
    <property type="evidence" value="ECO:0007669"/>
    <property type="project" value="UniProtKB-UniRule"/>
</dbReference>
<keyword evidence="8" id="KW-0732">Signal</keyword>
<evidence type="ECO:0000256" key="2">
    <source>
        <dbReference type="ARBA" id="ARBA00022679"/>
    </source>
</evidence>
<evidence type="ECO:0000313" key="10">
    <source>
        <dbReference type="EMBL" id="MBB4944585.1"/>
    </source>
</evidence>
<dbReference type="AlphaFoldDB" id="A0A7W7S644"/>
<dbReference type="SUPFAM" id="SSF141523">
    <property type="entry name" value="L,D-transpeptidase catalytic domain-like"/>
    <property type="match status" value="1"/>
</dbReference>
<evidence type="ECO:0000256" key="7">
    <source>
        <dbReference type="PROSITE-ProRule" id="PRU01373"/>
    </source>
</evidence>
<evidence type="ECO:0000256" key="6">
    <source>
        <dbReference type="ARBA" id="ARBA00023316"/>
    </source>
</evidence>
<dbReference type="Gene3D" id="2.40.440.10">
    <property type="entry name" value="L,D-transpeptidase catalytic domain-like"/>
    <property type="match status" value="1"/>
</dbReference>
<feature type="signal peptide" evidence="8">
    <location>
        <begin position="1"/>
        <end position="27"/>
    </location>
</feature>
<evidence type="ECO:0000313" key="11">
    <source>
        <dbReference type="Proteomes" id="UP000573327"/>
    </source>
</evidence>
<dbReference type="PANTHER" id="PTHR30582">
    <property type="entry name" value="L,D-TRANSPEPTIDASE"/>
    <property type="match status" value="1"/>
</dbReference>
<keyword evidence="5" id="KW-0012">Acyltransferase</keyword>
<comment type="caution">
    <text evidence="10">The sequence shown here is derived from an EMBL/GenBank/DDBJ whole genome shotgun (WGS) entry which is preliminary data.</text>
</comment>
<dbReference type="RefSeq" id="WP_184910631.1">
    <property type="nucleotide sequence ID" value="NZ_JACHJR010000001.1"/>
</dbReference>